<organism evidence="3 4">
    <name type="scientific">Trichomonas vaginalis (strain ATCC PRA-98 / G3)</name>
    <dbReference type="NCBI Taxonomy" id="412133"/>
    <lineage>
        <taxon>Eukaryota</taxon>
        <taxon>Metamonada</taxon>
        <taxon>Parabasalia</taxon>
        <taxon>Trichomonadida</taxon>
        <taxon>Trichomonadidae</taxon>
        <taxon>Trichomonas</taxon>
    </lineage>
</organism>
<keyword evidence="1" id="KW-0175">Coiled coil</keyword>
<sequence>MIPDEKSGVNEPISTSTYDNIGSNNTNEDRCLDKSQLEQQIQNLQLENHKLKEINDNFNFKINVEYQRLAEQTVSREKYYIQEYDKMKSQLKSEIEVLHTDIDKFKSYIDRKDLDMKNKDVQIQRIIQVISRLTSKNFETIEDTCDYLDTNPQFSLNSNIDSVKDEKIKKLDVNTELQREKRRRKTSEKVVLQLQNEILSLKQISKEKEVLEQKCRQLNEKISQFEHNNSIDMIEHQSEISTLSKKIELLNEQNNYLKQKLLSNQTEISHLEIPKPQEITIPEEKMCHRHEELAEVNNDLRREIRSLRNQLSTQKSKIEEQTMEIQQLKSTISDQKGEIISIKTKYNDLSLQASKITTLQDQISKLKLKNSRFKEENAKLKKDLADVTNIVAKLKNNRQETEKPDSSKIIKLQERIHKLEAELDDANNRLEIVQHTDITPNDVLPPNIFHPQNYDKKLTEQIDHIASIECVQPANKIQQIYGVISRYYSEIAGALSDDNYEIKNQLLNLKADIKEFMNTISRELIGFEYPYEYCRIEDTKDLVDRLILLKSDQEKSKKSFYDLKSKIDFVCSIFECNEANFNTKVKEISERIKNYEDIISMQQQKLKKAKKTIKIIHNLNEQENKQICDKINKMNNERINAYQKLANIESKNKMVLSKVETITRQLERKEMENEKLKIQIENQKIDNLDKICSEFKKKEVEIAHLVQDFAKKINFAEDHLVKCECKVARLRKTCETQKETITSLRNELKSLENEQHSDKIKMQNAEQKETKLMLKIQELEEYNESEKKERERLWQENEIYQKEIRNFRSNLKYISNRLKNAEQIVKVKDDEMTRQMILNQEKLKLACSNLENKRNIEILNMKSEFEREKQRIYAFAAANLKQFFDPRDSINFETFCKLILAVSKFTYAQVHGYENASPIES</sequence>
<dbReference type="VEuPathDB" id="TrichDB:TVAG_368780"/>
<dbReference type="KEGG" id="tva:4761352"/>
<dbReference type="AlphaFoldDB" id="A2EUY4"/>
<dbReference type="VEuPathDB" id="TrichDB:TVAGG3_0441130"/>
<name>A2EUY4_TRIV3</name>
<dbReference type="SMR" id="A2EUY4"/>
<dbReference type="PANTHER" id="PTHR23159:SF31">
    <property type="entry name" value="CENTROSOME-ASSOCIATED PROTEIN CEP250 ISOFORM X1"/>
    <property type="match status" value="1"/>
</dbReference>
<feature type="coiled-coil region" evidence="1">
    <location>
        <begin position="290"/>
        <end position="436"/>
    </location>
</feature>
<dbReference type="OrthoDB" id="5875463at2759"/>
<dbReference type="Gene3D" id="1.10.287.1490">
    <property type="match status" value="1"/>
</dbReference>
<proteinExistence type="predicted"/>
<evidence type="ECO:0000313" key="3">
    <source>
        <dbReference type="EMBL" id="EAY03507.1"/>
    </source>
</evidence>
<feature type="coiled-coil region" evidence="1">
    <location>
        <begin position="177"/>
        <end position="260"/>
    </location>
</feature>
<reference evidence="3" key="1">
    <citation type="submission" date="2006-10" db="EMBL/GenBank/DDBJ databases">
        <authorList>
            <person name="Amadeo P."/>
            <person name="Zhao Q."/>
            <person name="Wortman J."/>
            <person name="Fraser-Liggett C."/>
            <person name="Carlton J."/>
        </authorList>
    </citation>
    <scope>NUCLEOTIDE SEQUENCE</scope>
    <source>
        <strain evidence="3">G3</strain>
    </source>
</reference>
<dbReference type="Proteomes" id="UP000001542">
    <property type="component" value="Unassembled WGS sequence"/>
</dbReference>
<dbReference type="PANTHER" id="PTHR23159">
    <property type="entry name" value="CENTROSOMAL PROTEIN 2"/>
    <property type="match status" value="1"/>
</dbReference>
<reference evidence="3" key="2">
    <citation type="journal article" date="2007" name="Science">
        <title>Draft genome sequence of the sexually transmitted pathogen Trichomonas vaginalis.</title>
        <authorList>
            <person name="Carlton J.M."/>
            <person name="Hirt R.P."/>
            <person name="Silva J.C."/>
            <person name="Delcher A.L."/>
            <person name="Schatz M."/>
            <person name="Zhao Q."/>
            <person name="Wortman J.R."/>
            <person name="Bidwell S.L."/>
            <person name="Alsmark U.C.M."/>
            <person name="Besteiro S."/>
            <person name="Sicheritz-Ponten T."/>
            <person name="Noel C.J."/>
            <person name="Dacks J.B."/>
            <person name="Foster P.G."/>
            <person name="Simillion C."/>
            <person name="Van de Peer Y."/>
            <person name="Miranda-Saavedra D."/>
            <person name="Barton G.J."/>
            <person name="Westrop G.D."/>
            <person name="Mueller S."/>
            <person name="Dessi D."/>
            <person name="Fiori P.L."/>
            <person name="Ren Q."/>
            <person name="Paulsen I."/>
            <person name="Zhang H."/>
            <person name="Bastida-Corcuera F.D."/>
            <person name="Simoes-Barbosa A."/>
            <person name="Brown M.T."/>
            <person name="Hayes R.D."/>
            <person name="Mukherjee M."/>
            <person name="Okumura C.Y."/>
            <person name="Schneider R."/>
            <person name="Smith A.J."/>
            <person name="Vanacova S."/>
            <person name="Villalvazo M."/>
            <person name="Haas B.J."/>
            <person name="Pertea M."/>
            <person name="Feldblyum T.V."/>
            <person name="Utterback T.R."/>
            <person name="Shu C.L."/>
            <person name="Osoegawa K."/>
            <person name="de Jong P.J."/>
            <person name="Hrdy I."/>
            <person name="Horvathova L."/>
            <person name="Zubacova Z."/>
            <person name="Dolezal P."/>
            <person name="Malik S.B."/>
            <person name="Logsdon J.M. Jr."/>
            <person name="Henze K."/>
            <person name="Gupta A."/>
            <person name="Wang C.C."/>
            <person name="Dunne R.L."/>
            <person name="Upcroft J.A."/>
            <person name="Upcroft P."/>
            <person name="White O."/>
            <person name="Salzberg S.L."/>
            <person name="Tang P."/>
            <person name="Chiu C.-H."/>
            <person name="Lee Y.-S."/>
            <person name="Embley T.M."/>
            <person name="Coombs G.H."/>
            <person name="Mottram J.C."/>
            <person name="Tachezy J."/>
            <person name="Fraser-Liggett C.M."/>
            <person name="Johnson P.J."/>
        </authorList>
    </citation>
    <scope>NUCLEOTIDE SEQUENCE [LARGE SCALE GENOMIC DNA]</scope>
    <source>
        <strain evidence="3">G3</strain>
    </source>
</reference>
<feature type="compositionally biased region" description="Polar residues" evidence="2">
    <location>
        <begin position="12"/>
        <end position="26"/>
    </location>
</feature>
<dbReference type="EMBL" id="DS113502">
    <property type="protein sequence ID" value="EAY03507.1"/>
    <property type="molecule type" value="Genomic_DNA"/>
</dbReference>
<feature type="coiled-coil region" evidence="1">
    <location>
        <begin position="585"/>
        <end position="691"/>
    </location>
</feature>
<feature type="region of interest" description="Disordered" evidence="2">
    <location>
        <begin position="1"/>
        <end position="26"/>
    </location>
</feature>
<accession>A2EUY4</accession>
<evidence type="ECO:0000256" key="1">
    <source>
        <dbReference type="SAM" id="Coils"/>
    </source>
</evidence>
<gene>
    <name evidence="3" type="ORF">TVAG_368780</name>
</gene>
<evidence type="ECO:0000313" key="4">
    <source>
        <dbReference type="Proteomes" id="UP000001542"/>
    </source>
</evidence>
<keyword evidence="4" id="KW-1185">Reference proteome</keyword>
<feature type="coiled-coil region" evidence="1">
    <location>
        <begin position="27"/>
        <end position="57"/>
    </location>
</feature>
<protein>
    <submittedName>
        <fullName evidence="3">Uncharacterized protein</fullName>
    </submittedName>
</protein>
<dbReference type="RefSeq" id="XP_001315730.1">
    <property type="nucleotide sequence ID" value="XM_001315695.1"/>
</dbReference>
<dbReference type="InParanoid" id="A2EUY4"/>
<evidence type="ECO:0000256" key="2">
    <source>
        <dbReference type="SAM" id="MobiDB-lite"/>
    </source>
</evidence>
<feature type="coiled-coil region" evidence="1">
    <location>
        <begin position="727"/>
        <end position="796"/>
    </location>
</feature>